<proteinExistence type="predicted"/>
<dbReference type="GeneID" id="81379893"/>
<sequence length="80" mass="8740">MTGNPPETAIVITTEEDDDSTYGSSYSRPIIIGEPKVQYAYAYAVEVPPYPSIEEPAGTSKFNPILITVEEDLEDTELLG</sequence>
<dbReference type="RefSeq" id="XP_056506483.1">
    <property type="nucleotide sequence ID" value="XM_056640726.1"/>
</dbReference>
<dbReference type="Proteomes" id="UP001147733">
    <property type="component" value="Unassembled WGS sequence"/>
</dbReference>
<organism evidence="1 2">
    <name type="scientific">Penicillium citrinum</name>
    <dbReference type="NCBI Taxonomy" id="5077"/>
    <lineage>
        <taxon>Eukaryota</taxon>
        <taxon>Fungi</taxon>
        <taxon>Dikarya</taxon>
        <taxon>Ascomycota</taxon>
        <taxon>Pezizomycotina</taxon>
        <taxon>Eurotiomycetes</taxon>
        <taxon>Eurotiomycetidae</taxon>
        <taxon>Eurotiales</taxon>
        <taxon>Aspergillaceae</taxon>
        <taxon>Penicillium</taxon>
    </lineage>
</organism>
<comment type="caution">
    <text evidence="1">The sequence shown here is derived from an EMBL/GenBank/DDBJ whole genome shotgun (WGS) entry which is preliminary data.</text>
</comment>
<evidence type="ECO:0000313" key="1">
    <source>
        <dbReference type="EMBL" id="KAJ5243479.1"/>
    </source>
</evidence>
<reference evidence="1" key="1">
    <citation type="submission" date="2022-11" db="EMBL/GenBank/DDBJ databases">
        <authorList>
            <person name="Petersen C."/>
        </authorList>
    </citation>
    <scope>NUCLEOTIDE SEQUENCE</scope>
    <source>
        <strain evidence="1">IBT 23319</strain>
    </source>
</reference>
<protein>
    <submittedName>
        <fullName evidence="1">Uncharacterized protein</fullName>
    </submittedName>
</protein>
<dbReference type="AlphaFoldDB" id="A0A9W9PHG7"/>
<keyword evidence="2" id="KW-1185">Reference proteome</keyword>
<reference evidence="1" key="2">
    <citation type="journal article" date="2023" name="IMA Fungus">
        <title>Comparative genomic study of the Penicillium genus elucidates a diverse pangenome and 15 lateral gene transfer events.</title>
        <authorList>
            <person name="Petersen C."/>
            <person name="Sorensen T."/>
            <person name="Nielsen M.R."/>
            <person name="Sondergaard T.E."/>
            <person name="Sorensen J.L."/>
            <person name="Fitzpatrick D.A."/>
            <person name="Frisvad J.C."/>
            <person name="Nielsen K.L."/>
        </authorList>
    </citation>
    <scope>NUCLEOTIDE SEQUENCE</scope>
    <source>
        <strain evidence="1">IBT 23319</strain>
    </source>
</reference>
<name>A0A9W9PHG7_PENCI</name>
<gene>
    <name evidence="1" type="ORF">N7469_001806</name>
</gene>
<accession>A0A9W9PHG7</accession>
<evidence type="ECO:0000313" key="2">
    <source>
        <dbReference type="Proteomes" id="UP001147733"/>
    </source>
</evidence>
<dbReference type="EMBL" id="JAPQKT010000001">
    <property type="protein sequence ID" value="KAJ5243479.1"/>
    <property type="molecule type" value="Genomic_DNA"/>
</dbReference>